<dbReference type="RefSeq" id="WP_264850607.1">
    <property type="nucleotide sequence ID" value="NZ_BRXR01000001.1"/>
</dbReference>
<feature type="transmembrane region" description="Helical" evidence="1">
    <location>
        <begin position="6"/>
        <end position="23"/>
    </location>
</feature>
<keyword evidence="1" id="KW-1133">Transmembrane helix</keyword>
<dbReference type="EMBL" id="BRXR01000001">
    <property type="protein sequence ID" value="GLC31326.1"/>
    <property type="molecule type" value="Genomic_DNA"/>
</dbReference>
<keyword evidence="4" id="KW-1185">Reference proteome</keyword>
<evidence type="ECO:0000313" key="3">
    <source>
        <dbReference type="EMBL" id="GLC31326.1"/>
    </source>
</evidence>
<evidence type="ECO:0000259" key="2">
    <source>
        <dbReference type="Pfam" id="PF24315"/>
    </source>
</evidence>
<keyword evidence="1" id="KW-0472">Membrane</keyword>
<accession>A0ABQ5N868</accession>
<keyword evidence="1" id="KW-0812">Transmembrane</keyword>
<organism evidence="3 4">
    <name type="scientific">Clostridium omnivorum</name>
    <dbReference type="NCBI Taxonomy" id="1604902"/>
    <lineage>
        <taxon>Bacteria</taxon>
        <taxon>Bacillati</taxon>
        <taxon>Bacillota</taxon>
        <taxon>Clostridia</taxon>
        <taxon>Eubacteriales</taxon>
        <taxon>Clostridiaceae</taxon>
        <taxon>Clostridium</taxon>
    </lineage>
</organism>
<protein>
    <recommendedName>
        <fullName evidence="2">DUF7489 domain-containing protein</fullName>
    </recommendedName>
</protein>
<dbReference type="Pfam" id="PF24315">
    <property type="entry name" value="DUF7489"/>
    <property type="match status" value="1"/>
</dbReference>
<sequence>MKLLAFFIILGASLVIVLLPIYLDFKRNKSSWFGVVEKKEVKDYFYRGMHNAIYQLYILKDNGERFTFTVNEIVYYDLSIGDRVKKEEGQFYPKRL</sequence>
<dbReference type="Proteomes" id="UP001208567">
    <property type="component" value="Unassembled WGS sequence"/>
</dbReference>
<name>A0ABQ5N868_9CLOT</name>
<reference evidence="3 4" key="1">
    <citation type="journal article" date="2024" name="Int. J. Syst. Evol. Microbiol.">
        <title>Clostridium omnivorum sp. nov., isolated from anoxic soil under the treatment of reductive soil disinfestation.</title>
        <authorList>
            <person name="Ueki A."/>
            <person name="Tonouchi A."/>
            <person name="Kaku N."/>
            <person name="Honma S."/>
            <person name="Ueki K."/>
        </authorList>
    </citation>
    <scope>NUCLEOTIDE SEQUENCE [LARGE SCALE GENOMIC DNA]</scope>
    <source>
        <strain evidence="3 4">E14</strain>
    </source>
</reference>
<proteinExistence type="predicted"/>
<feature type="domain" description="DUF7489" evidence="2">
    <location>
        <begin position="28"/>
        <end position="95"/>
    </location>
</feature>
<dbReference type="InterPro" id="IPR055912">
    <property type="entry name" value="DUF7489"/>
</dbReference>
<comment type="caution">
    <text evidence="3">The sequence shown here is derived from an EMBL/GenBank/DDBJ whole genome shotgun (WGS) entry which is preliminary data.</text>
</comment>
<gene>
    <name evidence="3" type="ORF">bsdE14_27360</name>
</gene>
<evidence type="ECO:0000256" key="1">
    <source>
        <dbReference type="SAM" id="Phobius"/>
    </source>
</evidence>
<evidence type="ECO:0000313" key="4">
    <source>
        <dbReference type="Proteomes" id="UP001208567"/>
    </source>
</evidence>